<dbReference type="InterPro" id="IPR036291">
    <property type="entry name" value="NAD(P)-bd_dom_sf"/>
</dbReference>
<accession>A0ABQ0J8X2</accession>
<dbReference type="Pfam" id="PF13602">
    <property type="entry name" value="ADH_zinc_N_2"/>
    <property type="match status" value="1"/>
</dbReference>
<evidence type="ECO:0000313" key="1">
    <source>
        <dbReference type="EMBL" id="GAL25219.1"/>
    </source>
</evidence>
<dbReference type="EMBL" id="BBMS01000008">
    <property type="protein sequence ID" value="GAL25219.1"/>
    <property type="molecule type" value="Genomic_DNA"/>
</dbReference>
<dbReference type="Gene3D" id="3.90.180.10">
    <property type="entry name" value="Medium-chain alcohol dehydrogenases, catalytic domain"/>
    <property type="match status" value="1"/>
</dbReference>
<dbReference type="Gene3D" id="3.40.50.720">
    <property type="entry name" value="NAD(P)-binding Rossmann-like Domain"/>
    <property type="match status" value="1"/>
</dbReference>
<gene>
    <name evidence="1" type="ORF">JCM19239_5109</name>
</gene>
<name>A0ABQ0J8X2_9VIBR</name>
<keyword evidence="2" id="KW-1185">Reference proteome</keyword>
<dbReference type="PANTHER" id="PTHR43677:SF4">
    <property type="entry name" value="QUINONE OXIDOREDUCTASE-LIKE PROTEIN 2"/>
    <property type="match status" value="1"/>
</dbReference>
<reference evidence="2" key="1">
    <citation type="submission" date="2014-09" db="EMBL/GenBank/DDBJ databases">
        <title>Vibrio variabilis JCM 19239. (C206) whole genome shotgun sequence.</title>
        <authorList>
            <person name="Sawabe T."/>
            <person name="Meirelles P."/>
            <person name="Nakanishi M."/>
            <person name="Sayaka M."/>
            <person name="Hattori M."/>
            <person name="Ohkuma M."/>
        </authorList>
    </citation>
    <scope>NUCLEOTIDE SEQUENCE [LARGE SCALE GENOMIC DNA]</scope>
    <source>
        <strain evidence="2">JCM 19239</strain>
    </source>
</reference>
<dbReference type="PANTHER" id="PTHR43677">
    <property type="entry name" value="SHORT-CHAIN DEHYDROGENASE/REDUCTASE"/>
    <property type="match status" value="1"/>
</dbReference>
<sequence length="171" mass="18379">MGHIAIQIAKAMGAEVSATIGRDEHVPLMNLLGASVINYKTDKVEDYVAKYTGGAGFDVVFDSVGGENMLKSFEAAKLNGHVASTVSLLSLDLSLVHMKGLSLHVVFMLIQMIHGIRQQEHQDILKEIAKLAESGQLSPVLDDVEFTLEDIGKAHERLSAGKATGKVVVEI</sequence>
<dbReference type="Proteomes" id="UP000029223">
    <property type="component" value="Unassembled WGS sequence"/>
</dbReference>
<organism evidence="1 2">
    <name type="scientific">Vibrio variabilis</name>
    <dbReference type="NCBI Taxonomy" id="990271"/>
    <lineage>
        <taxon>Bacteria</taxon>
        <taxon>Pseudomonadati</taxon>
        <taxon>Pseudomonadota</taxon>
        <taxon>Gammaproteobacteria</taxon>
        <taxon>Vibrionales</taxon>
        <taxon>Vibrionaceae</taxon>
        <taxon>Vibrio</taxon>
    </lineage>
</organism>
<protein>
    <submittedName>
        <fullName evidence="1">Bifunctional protein</fullName>
    </submittedName>
</protein>
<dbReference type="SUPFAM" id="SSF51735">
    <property type="entry name" value="NAD(P)-binding Rossmann-fold domains"/>
    <property type="match status" value="1"/>
</dbReference>
<evidence type="ECO:0000313" key="2">
    <source>
        <dbReference type="Proteomes" id="UP000029223"/>
    </source>
</evidence>
<comment type="caution">
    <text evidence="1">The sequence shown here is derived from an EMBL/GenBank/DDBJ whole genome shotgun (WGS) entry which is preliminary data.</text>
</comment>
<proteinExistence type="predicted"/>
<dbReference type="InterPro" id="IPR051397">
    <property type="entry name" value="Zn-ADH-like_protein"/>
</dbReference>